<organism evidence="1 2">
    <name type="scientific">Gordonia phage BENtherdunthat</name>
    <dbReference type="NCBI Taxonomy" id="2047830"/>
    <lineage>
        <taxon>Viruses</taxon>
        <taxon>Duplodnaviria</taxon>
        <taxon>Heunggongvirae</taxon>
        <taxon>Uroviricota</taxon>
        <taxon>Caudoviricetes</taxon>
        <taxon>Langleyhallvirinae</taxon>
        <taxon>Getalongvirus</taxon>
        <taxon>Getalongvirus bentherdunthat</taxon>
    </lineage>
</organism>
<evidence type="ECO:0000313" key="1">
    <source>
        <dbReference type="EMBL" id="ATW60814.1"/>
    </source>
</evidence>
<keyword evidence="2" id="KW-1185">Reference proteome</keyword>
<reference evidence="2" key="1">
    <citation type="submission" date="2017-10" db="EMBL/GenBank/DDBJ databases">
        <authorList>
            <person name="Banno H."/>
            <person name="Chua N.-H."/>
        </authorList>
    </citation>
    <scope>NUCLEOTIDE SEQUENCE [LARGE SCALE GENOMIC DNA]</scope>
</reference>
<proteinExistence type="predicted"/>
<gene>
    <name evidence="1" type="ORF">SEA_BENTHERDUNTHAT_44</name>
</gene>
<dbReference type="EMBL" id="MG099939">
    <property type="protein sequence ID" value="ATW60814.1"/>
    <property type="molecule type" value="Genomic_DNA"/>
</dbReference>
<name>A0A2H4PF09_9CAUD</name>
<protein>
    <submittedName>
        <fullName evidence="1">Uncharacterized protein</fullName>
    </submittedName>
</protein>
<dbReference type="Proteomes" id="UP000240944">
    <property type="component" value="Segment"/>
</dbReference>
<accession>A0A2H4PF09</accession>
<evidence type="ECO:0000313" key="2">
    <source>
        <dbReference type="Proteomes" id="UP000240944"/>
    </source>
</evidence>
<sequence>MMSEFWIGDRVADPALISPELRALFADAPEAPEWTDRGHEWTVEIGDSDG</sequence>